<evidence type="ECO:0000256" key="3">
    <source>
        <dbReference type="ARBA" id="ARBA00029447"/>
    </source>
</evidence>
<comment type="subcellular location">
    <subcellularLocation>
        <location evidence="1">Membrane</location>
    </subcellularLocation>
</comment>
<keyword evidence="5" id="KW-1133">Transmembrane helix</keyword>
<accession>A0ABX8DEM9</accession>
<dbReference type="InterPro" id="IPR004089">
    <property type="entry name" value="MCPsignal_dom"/>
</dbReference>
<dbReference type="SMART" id="SM00304">
    <property type="entry name" value="HAMP"/>
    <property type="match status" value="1"/>
</dbReference>
<evidence type="ECO:0000256" key="2">
    <source>
        <dbReference type="ARBA" id="ARBA00023224"/>
    </source>
</evidence>
<feature type="domain" description="Methyl-accepting transducer" evidence="6">
    <location>
        <begin position="358"/>
        <end position="594"/>
    </location>
</feature>
<dbReference type="PROSITE" id="PS50111">
    <property type="entry name" value="CHEMOTAXIS_TRANSDUC_2"/>
    <property type="match status" value="1"/>
</dbReference>
<reference evidence="8 9" key="1">
    <citation type="journal article" date="2012" name="Int. J. Syst. Evol. Microbiol.">
        <title>Shewanella dokdonensis sp. nov., isolated from seawater.</title>
        <authorList>
            <person name="Sung H.R."/>
            <person name="Yoon J.H."/>
            <person name="Ghim S.Y."/>
        </authorList>
    </citation>
    <scope>NUCLEOTIDE SEQUENCE [LARGE SCALE GENOMIC DNA]</scope>
    <source>
        <strain evidence="8 9">DSM 23626</strain>
    </source>
</reference>
<dbReference type="CDD" id="cd11386">
    <property type="entry name" value="MCP_signal"/>
    <property type="match status" value="1"/>
</dbReference>
<name>A0ABX8DEM9_9GAMM</name>
<dbReference type="PANTHER" id="PTHR32089">
    <property type="entry name" value="METHYL-ACCEPTING CHEMOTAXIS PROTEIN MCPB"/>
    <property type="match status" value="1"/>
</dbReference>
<keyword evidence="2 4" id="KW-0807">Transducer</keyword>
<dbReference type="InterPro" id="IPR003660">
    <property type="entry name" value="HAMP_dom"/>
</dbReference>
<protein>
    <submittedName>
        <fullName evidence="8">Methyl-accepting chemotaxis protein</fullName>
    </submittedName>
</protein>
<keyword evidence="5" id="KW-0472">Membrane</keyword>
<evidence type="ECO:0000256" key="1">
    <source>
        <dbReference type="ARBA" id="ARBA00004370"/>
    </source>
</evidence>
<proteinExistence type="inferred from homology"/>
<sequence>MQNWSVKSKLAAGFTTVIVLASVLGIVSLTAIYKIDTTLAKQQNVDSFNGYVTQAGNARREYMAGYHDSDAERAVKALDSALQFSQRELQTDADAKELQLLQTIEDYITRYINVFGEVQVAANKIKQTTQQQTLSINQAKEQLEKLVNGGDILGAAAVSQAERLKLAAVFFEAYLHIQQLLADDGSVANVRSLVSKFDEQQSRLRSVLDNAQDLASLEGVGQGLHGYLEGVQTVTKLNAELRQHSEQLAQDAGHIVKHTKELRLQQERKRTQTTDIAYGLVTVAIIVTMIVGMIATYTISNSIVTPLKSVLQTAQQIGNGDLTSSVHSQRKDELGQLLMVIGIMTKNLRGIISKVKTSSVQLAASASELSAVTEQTSVSAQNQKQQTDQVAAAIHQMAITVADVARNTETTSSAIQHADQQVSDANVTIVTAISKVDELSAKMTQSSTAMASLVSSSEQIGSIMDVIKNVAEQTNLLALNAAIEAARAGESGRGFAVVADEVRNLAQRTRESTSEIEQLIATLQSTATAASVQVTDSYDTTKELVALIAEVNVALNTISQLTGSIRDMDQQIATAAEEQSKVAEDINRNIISVRDEAEQAAAANEQTVSASVEVAKLGHELQDTVAGFRV</sequence>
<evidence type="ECO:0000313" key="8">
    <source>
        <dbReference type="EMBL" id="QVK22850.1"/>
    </source>
</evidence>
<dbReference type="Gene3D" id="1.10.287.950">
    <property type="entry name" value="Methyl-accepting chemotaxis protein"/>
    <property type="match status" value="1"/>
</dbReference>
<feature type="transmembrane region" description="Helical" evidence="5">
    <location>
        <begin position="12"/>
        <end position="33"/>
    </location>
</feature>
<keyword evidence="5" id="KW-0812">Transmembrane</keyword>
<dbReference type="Pfam" id="PF00015">
    <property type="entry name" value="MCPsignal"/>
    <property type="match status" value="1"/>
</dbReference>
<evidence type="ECO:0000259" key="6">
    <source>
        <dbReference type="PROSITE" id="PS50111"/>
    </source>
</evidence>
<evidence type="ECO:0000259" key="7">
    <source>
        <dbReference type="PROSITE" id="PS50885"/>
    </source>
</evidence>
<dbReference type="PROSITE" id="PS50885">
    <property type="entry name" value="HAMP"/>
    <property type="match status" value="1"/>
</dbReference>
<feature type="domain" description="HAMP" evidence="7">
    <location>
        <begin position="301"/>
        <end position="353"/>
    </location>
</feature>
<dbReference type="Proteomes" id="UP000676428">
    <property type="component" value="Chromosome"/>
</dbReference>
<feature type="transmembrane region" description="Helical" evidence="5">
    <location>
        <begin position="276"/>
        <end position="299"/>
    </location>
</feature>
<comment type="similarity">
    <text evidence="3">Belongs to the methyl-accepting chemotaxis (MCP) protein family.</text>
</comment>
<dbReference type="PANTHER" id="PTHR32089:SF120">
    <property type="entry name" value="METHYL-ACCEPTING CHEMOTAXIS PROTEIN TLPQ"/>
    <property type="match status" value="1"/>
</dbReference>
<organism evidence="8 9">
    <name type="scientific">Shewanella dokdonensis</name>
    <dbReference type="NCBI Taxonomy" id="712036"/>
    <lineage>
        <taxon>Bacteria</taxon>
        <taxon>Pseudomonadati</taxon>
        <taxon>Pseudomonadota</taxon>
        <taxon>Gammaproteobacteria</taxon>
        <taxon>Alteromonadales</taxon>
        <taxon>Shewanellaceae</taxon>
        <taxon>Shewanella</taxon>
    </lineage>
</organism>
<dbReference type="SUPFAM" id="SSF58104">
    <property type="entry name" value="Methyl-accepting chemotaxis protein (MCP) signaling domain"/>
    <property type="match status" value="1"/>
</dbReference>
<dbReference type="CDD" id="cd06225">
    <property type="entry name" value="HAMP"/>
    <property type="match status" value="1"/>
</dbReference>
<dbReference type="SMART" id="SM00283">
    <property type="entry name" value="MA"/>
    <property type="match status" value="1"/>
</dbReference>
<dbReference type="SMART" id="SM01358">
    <property type="entry name" value="HBM"/>
    <property type="match status" value="1"/>
</dbReference>
<keyword evidence="9" id="KW-1185">Reference proteome</keyword>
<evidence type="ECO:0000313" key="9">
    <source>
        <dbReference type="Proteomes" id="UP000676428"/>
    </source>
</evidence>
<dbReference type="InterPro" id="IPR032255">
    <property type="entry name" value="HBM"/>
</dbReference>
<dbReference type="Pfam" id="PF00672">
    <property type="entry name" value="HAMP"/>
    <property type="match status" value="1"/>
</dbReference>
<gene>
    <name evidence="8" type="ORF">KHX94_16890</name>
</gene>
<evidence type="ECO:0000256" key="4">
    <source>
        <dbReference type="PROSITE-ProRule" id="PRU00284"/>
    </source>
</evidence>
<dbReference type="RefSeq" id="WP_213681499.1">
    <property type="nucleotide sequence ID" value="NZ_CP074572.1"/>
</dbReference>
<evidence type="ECO:0000256" key="5">
    <source>
        <dbReference type="SAM" id="Phobius"/>
    </source>
</evidence>
<dbReference type="Gene3D" id="1.20.1440.210">
    <property type="match status" value="1"/>
</dbReference>
<dbReference type="EMBL" id="CP074572">
    <property type="protein sequence ID" value="QVK22850.1"/>
    <property type="molecule type" value="Genomic_DNA"/>
</dbReference>